<organism evidence="3 4">
    <name type="scientific">Dendrobium catenatum</name>
    <dbReference type="NCBI Taxonomy" id="906689"/>
    <lineage>
        <taxon>Eukaryota</taxon>
        <taxon>Viridiplantae</taxon>
        <taxon>Streptophyta</taxon>
        <taxon>Embryophyta</taxon>
        <taxon>Tracheophyta</taxon>
        <taxon>Spermatophyta</taxon>
        <taxon>Magnoliopsida</taxon>
        <taxon>Liliopsida</taxon>
        <taxon>Asparagales</taxon>
        <taxon>Orchidaceae</taxon>
        <taxon>Epidendroideae</taxon>
        <taxon>Malaxideae</taxon>
        <taxon>Dendrobiinae</taxon>
        <taxon>Dendrobium</taxon>
    </lineage>
</organism>
<dbReference type="PANTHER" id="PTHR43100:SF2">
    <property type="entry name" value="BNAA03G19380D PROTEIN"/>
    <property type="match status" value="1"/>
</dbReference>
<dbReference type="InterPro" id="IPR002932">
    <property type="entry name" value="Glu_synthdom"/>
</dbReference>
<dbReference type="EMBL" id="KZ503081">
    <property type="protein sequence ID" value="PKU68570.1"/>
    <property type="molecule type" value="Genomic_DNA"/>
</dbReference>
<dbReference type="GO" id="GO:0015930">
    <property type="term" value="F:glutamate synthase activity"/>
    <property type="evidence" value="ECO:0007669"/>
    <property type="project" value="InterPro"/>
</dbReference>
<dbReference type="InterPro" id="IPR013785">
    <property type="entry name" value="Aldolase_TIM"/>
</dbReference>
<keyword evidence="4" id="KW-1185">Reference proteome</keyword>
<evidence type="ECO:0000313" key="3">
    <source>
        <dbReference type="EMBL" id="PKU68570.1"/>
    </source>
</evidence>
<accession>A0A2I0VYU1</accession>
<dbReference type="GO" id="GO:0006537">
    <property type="term" value="P:glutamate biosynthetic process"/>
    <property type="evidence" value="ECO:0007669"/>
    <property type="project" value="InterPro"/>
</dbReference>
<proteinExistence type="inferred from homology"/>
<dbReference type="STRING" id="906689.A0A2I0VYU1"/>
<evidence type="ECO:0000259" key="2">
    <source>
        <dbReference type="Pfam" id="PF01645"/>
    </source>
</evidence>
<dbReference type="Proteomes" id="UP000233837">
    <property type="component" value="Unassembled WGS sequence"/>
</dbReference>
<feature type="domain" description="Glutamate synthase" evidence="2">
    <location>
        <begin position="2"/>
        <end position="106"/>
    </location>
</feature>
<comment type="similarity">
    <text evidence="1">Belongs to the glutamate synthase family.</text>
</comment>
<name>A0A2I0VYU1_9ASPA</name>
<sequence length="148" mass="16933">METHQTLIENGLRERIILRVDDGFKSGFDDLMAATAGADEYGFGSIVMITTGCMMARICHTNNYTVGVASQREELRTCFPGVSGDLVNYFVYVAKEVRSIMAQLGYEKMVDIIRRTELLRQRQISLKKTQHSSQPYFIEYRPTKVEKH</sequence>
<dbReference type="SUPFAM" id="SSF51395">
    <property type="entry name" value="FMN-linked oxidoreductases"/>
    <property type="match status" value="1"/>
</dbReference>
<dbReference type="Gene3D" id="3.20.20.70">
    <property type="entry name" value="Aldolase class I"/>
    <property type="match status" value="1"/>
</dbReference>
<dbReference type="AlphaFoldDB" id="A0A2I0VYU1"/>
<dbReference type="InterPro" id="IPR051394">
    <property type="entry name" value="Glutamate_Synthase"/>
</dbReference>
<dbReference type="Pfam" id="PF01645">
    <property type="entry name" value="Glu_synthase"/>
    <property type="match status" value="1"/>
</dbReference>
<protein>
    <submittedName>
        <fullName evidence="3">Ferredoxin-dependent glutamate synthase 1, chloroplastic/mitochondrial</fullName>
    </submittedName>
</protein>
<gene>
    <name evidence="3" type="primary">GLU1</name>
    <name evidence="3" type="ORF">MA16_Dca020838</name>
</gene>
<evidence type="ECO:0000256" key="1">
    <source>
        <dbReference type="ARBA" id="ARBA00009716"/>
    </source>
</evidence>
<evidence type="ECO:0000313" key="4">
    <source>
        <dbReference type="Proteomes" id="UP000233837"/>
    </source>
</evidence>
<dbReference type="PANTHER" id="PTHR43100">
    <property type="entry name" value="GLUTAMATE SYNTHASE [NADPH] SMALL CHAIN"/>
    <property type="match status" value="1"/>
</dbReference>
<reference evidence="3 4" key="2">
    <citation type="journal article" date="2017" name="Nature">
        <title>The Apostasia genome and the evolution of orchids.</title>
        <authorList>
            <person name="Zhang G.Q."/>
            <person name="Liu K.W."/>
            <person name="Li Z."/>
            <person name="Lohaus R."/>
            <person name="Hsiao Y.Y."/>
            <person name="Niu S.C."/>
            <person name="Wang J.Y."/>
            <person name="Lin Y.C."/>
            <person name="Xu Q."/>
            <person name="Chen L.J."/>
            <person name="Yoshida K."/>
            <person name="Fujiwara S."/>
            <person name="Wang Z.W."/>
            <person name="Zhang Y.Q."/>
            <person name="Mitsuda N."/>
            <person name="Wang M."/>
            <person name="Liu G.H."/>
            <person name="Pecoraro L."/>
            <person name="Huang H.X."/>
            <person name="Xiao X.J."/>
            <person name="Lin M."/>
            <person name="Wu X.Y."/>
            <person name="Wu W.L."/>
            <person name="Chen Y.Y."/>
            <person name="Chang S.B."/>
            <person name="Sakamoto S."/>
            <person name="Ohme-Takagi M."/>
            <person name="Yagi M."/>
            <person name="Zeng S.J."/>
            <person name="Shen C.Y."/>
            <person name="Yeh C.M."/>
            <person name="Luo Y.B."/>
            <person name="Tsai W.C."/>
            <person name="Van de Peer Y."/>
            <person name="Liu Z.J."/>
        </authorList>
    </citation>
    <scope>NUCLEOTIDE SEQUENCE [LARGE SCALE GENOMIC DNA]</scope>
    <source>
        <tissue evidence="3">The whole plant</tissue>
    </source>
</reference>
<reference evidence="3 4" key="1">
    <citation type="journal article" date="2016" name="Sci. Rep.">
        <title>The Dendrobium catenatum Lindl. genome sequence provides insights into polysaccharide synthase, floral development and adaptive evolution.</title>
        <authorList>
            <person name="Zhang G.Q."/>
            <person name="Xu Q."/>
            <person name="Bian C."/>
            <person name="Tsai W.C."/>
            <person name="Yeh C.M."/>
            <person name="Liu K.W."/>
            <person name="Yoshida K."/>
            <person name="Zhang L.S."/>
            <person name="Chang S.B."/>
            <person name="Chen F."/>
            <person name="Shi Y."/>
            <person name="Su Y.Y."/>
            <person name="Zhang Y.Q."/>
            <person name="Chen L.J."/>
            <person name="Yin Y."/>
            <person name="Lin M."/>
            <person name="Huang H."/>
            <person name="Deng H."/>
            <person name="Wang Z.W."/>
            <person name="Zhu S.L."/>
            <person name="Zhao X."/>
            <person name="Deng C."/>
            <person name="Niu S.C."/>
            <person name="Huang J."/>
            <person name="Wang M."/>
            <person name="Liu G.H."/>
            <person name="Yang H.J."/>
            <person name="Xiao X.J."/>
            <person name="Hsiao Y.Y."/>
            <person name="Wu W.L."/>
            <person name="Chen Y.Y."/>
            <person name="Mitsuda N."/>
            <person name="Ohme-Takagi M."/>
            <person name="Luo Y.B."/>
            <person name="Van de Peer Y."/>
            <person name="Liu Z.J."/>
        </authorList>
    </citation>
    <scope>NUCLEOTIDE SEQUENCE [LARGE SCALE GENOMIC DNA]</scope>
    <source>
        <tissue evidence="3">The whole plant</tissue>
    </source>
</reference>